<feature type="coiled-coil region" evidence="2">
    <location>
        <begin position="284"/>
        <end position="311"/>
    </location>
</feature>
<feature type="domain" description="Nephrocystin 3-like N-terminal" evidence="3">
    <location>
        <begin position="332"/>
        <end position="510"/>
    </location>
</feature>
<accession>F0XEL5</accession>
<name>F0XEL5_GROCL</name>
<dbReference type="SUPFAM" id="SSF53474">
    <property type="entry name" value="alpha/beta-Hydrolases"/>
    <property type="match status" value="1"/>
</dbReference>
<dbReference type="HOGENOM" id="CLU_280064_0_0_1"/>
<dbReference type="Pfam" id="PF24883">
    <property type="entry name" value="NPHP3_N"/>
    <property type="match status" value="1"/>
</dbReference>
<dbReference type="Proteomes" id="UP000007796">
    <property type="component" value="Unassembled WGS sequence"/>
</dbReference>
<dbReference type="eggNOG" id="KOG2029">
    <property type="taxonomic scope" value="Eukaryota"/>
</dbReference>
<keyword evidence="5" id="KW-1185">Reference proteome</keyword>
<evidence type="ECO:0000313" key="5">
    <source>
        <dbReference type="Proteomes" id="UP000007796"/>
    </source>
</evidence>
<dbReference type="Gene3D" id="3.40.50.300">
    <property type="entry name" value="P-loop containing nucleotide triphosphate hydrolases"/>
    <property type="match status" value="1"/>
</dbReference>
<evidence type="ECO:0000256" key="1">
    <source>
        <dbReference type="ARBA" id="ARBA00022737"/>
    </source>
</evidence>
<dbReference type="RefSeq" id="XP_014172964.1">
    <property type="nucleotide sequence ID" value="XM_014317489.1"/>
</dbReference>
<dbReference type="InterPro" id="IPR056884">
    <property type="entry name" value="NPHP3-like_N"/>
</dbReference>
<protein>
    <recommendedName>
        <fullName evidence="3">Nephrocystin 3-like N-terminal domain-containing protein</fullName>
    </recommendedName>
</protein>
<dbReference type="SUPFAM" id="SSF52540">
    <property type="entry name" value="P-loop containing nucleoside triphosphate hydrolases"/>
    <property type="match status" value="1"/>
</dbReference>
<dbReference type="InterPro" id="IPR027417">
    <property type="entry name" value="P-loop_NTPase"/>
</dbReference>
<dbReference type="OrthoDB" id="21416at2759"/>
<evidence type="ECO:0000256" key="2">
    <source>
        <dbReference type="SAM" id="Coils"/>
    </source>
</evidence>
<dbReference type="InterPro" id="IPR036770">
    <property type="entry name" value="Ankyrin_rpt-contain_sf"/>
</dbReference>
<organism evidence="5">
    <name type="scientific">Grosmannia clavigera (strain kw1407 / UAMH 11150)</name>
    <name type="common">Blue stain fungus</name>
    <name type="synonym">Graphiocladiella clavigera</name>
    <dbReference type="NCBI Taxonomy" id="655863"/>
    <lineage>
        <taxon>Eukaryota</taxon>
        <taxon>Fungi</taxon>
        <taxon>Dikarya</taxon>
        <taxon>Ascomycota</taxon>
        <taxon>Pezizomycotina</taxon>
        <taxon>Sordariomycetes</taxon>
        <taxon>Sordariomycetidae</taxon>
        <taxon>Ophiostomatales</taxon>
        <taxon>Ophiostomataceae</taxon>
        <taxon>Leptographium</taxon>
    </lineage>
</organism>
<dbReference type="Gene3D" id="3.40.50.1820">
    <property type="entry name" value="alpha/beta hydrolase"/>
    <property type="match status" value="1"/>
</dbReference>
<dbReference type="PANTHER" id="PTHR10039:SF5">
    <property type="entry name" value="NACHT DOMAIN-CONTAINING PROTEIN"/>
    <property type="match status" value="1"/>
</dbReference>
<dbReference type="Gene3D" id="1.25.40.20">
    <property type="entry name" value="Ankyrin repeat-containing domain"/>
    <property type="match status" value="1"/>
</dbReference>
<evidence type="ECO:0000313" key="4">
    <source>
        <dbReference type="EMBL" id="EFX03482.1"/>
    </source>
</evidence>
<gene>
    <name evidence="4" type="ORF">CMQ_410</name>
</gene>
<sequence>MQRQRRLIYLVFIHGIQGHPHKTWATPSVDPSKTTGRNVLSLLNRRSKQVGSDGCLTVVADSVFWPKDFLAADCRNARILTYGYDSRVTHFFGGAPNQNNISAHGRSLLNALERNRRESPKRPVIFIVHSLGGIVLKEALRRSKAARLEDQDLRDMYECTYAIVFFGTPHRGSSYAKIGLVAERIVKTVGFAANDKLLRDLKPDGTHLEILREDFSTMLEDRAFKVYSFQEGQGLYVVDDASSSLDSQMERKDHINANHMMMCRFLSREDEGYIKCHGVIAKYVQEIERGAEATQQELDEKQKALRELILQSLSTAAMEDRHRQIESAHSDTFDWIFTGPNAGFKSWAESDHGIFWIKGKPGSGKSTLIKYILNDPRTLQYLSSRDRKVLSMPSFFFHDRGEDMQKSFDGLLRSVLYQLVYNIPALTHTISKFYYQQMERSGVCTWPAPELESSLQAVLAQQSVQGCVCLFVDALDEFKGRKDKITRFLKALAAPKSGQRLTIRICASGRDWNEFLMLSDNPHIRLQDWTVGDIQSFAQDRLAEARREDTNLLLKEITERAEGVFLWVKLVVDELWEPLINGLPISDLVALMGDLPDELPLFYERILSNIPQRDHAMSLCMFELVLSPLSHRLSLSDFSLAVELIHSTSTLPQDVDLESAGDRKRCDLVQRRVRACSGGLLDVTLMTSVLQVQFIHQTAQSFVRDAENRAWFDGKSASDLALAGAERIMRLVVQLLGHTDKTPQLSYFRHWSLSTLELLKSNLHSSLISEFVDQALGCQNISRLPSQAVMDEFRDSIAEHCGPKWLETYWSIATKHDWIYFFQTIFNSLVPALFLEFMVISGLLQVAERELTQNQSRGLTNAESTRLCPRGTVSLNIANDVGRLMTQFRLPHPPRSSDRDSSSSTRVSGKSAVIMVDITPLHMALAVACTYDADNVLGRIFKVEMVRILVECGADATAKYQNVWSAPRDHTERTAVHYLLYKDPDEKNPFDDRDLGDALSKCIVSFFDHGLDPNAVDSNGKSILEYAIPWCPASLIEILLQRGAKITPGLLTETGELIPAASDILRKPEWRRPEFYTPEANRLVQKHNPAWEQDSPMGLVQGVGTFSFAARAVAGLAASFWNF</sequence>
<dbReference type="InterPro" id="IPR029058">
    <property type="entry name" value="AB_hydrolase_fold"/>
</dbReference>
<keyword evidence="1" id="KW-0677">Repeat</keyword>
<dbReference type="PANTHER" id="PTHR10039">
    <property type="entry name" value="AMELOGENIN"/>
    <property type="match status" value="1"/>
</dbReference>
<proteinExistence type="predicted"/>
<keyword evidence="2" id="KW-0175">Coiled coil</keyword>
<dbReference type="InParanoid" id="F0XEL5"/>
<dbReference type="SUPFAM" id="SSF48403">
    <property type="entry name" value="Ankyrin repeat"/>
    <property type="match status" value="1"/>
</dbReference>
<dbReference type="EMBL" id="GL629765">
    <property type="protein sequence ID" value="EFX03482.1"/>
    <property type="molecule type" value="Genomic_DNA"/>
</dbReference>
<dbReference type="GeneID" id="25977274"/>
<dbReference type="AlphaFoldDB" id="F0XEL5"/>
<reference evidence="4 5" key="1">
    <citation type="journal article" date="2011" name="Proc. Natl. Acad. Sci. U.S.A.">
        <title>Genome and transcriptome analyses of the mountain pine beetle-fungal symbiont Grosmannia clavigera, a lodgepole pine pathogen.</title>
        <authorList>
            <person name="DiGuistini S."/>
            <person name="Wang Y."/>
            <person name="Liao N.Y."/>
            <person name="Taylor G."/>
            <person name="Tanguay P."/>
            <person name="Feau N."/>
            <person name="Henrissat B."/>
            <person name="Chan S.K."/>
            <person name="Hesse-Orce U."/>
            <person name="Alamouti S.M."/>
            <person name="Tsui C.K.M."/>
            <person name="Docking R.T."/>
            <person name="Levasseur A."/>
            <person name="Haridas S."/>
            <person name="Robertson G."/>
            <person name="Birol I."/>
            <person name="Holt R.A."/>
            <person name="Marra M.A."/>
            <person name="Hamelin R.C."/>
            <person name="Hirst M."/>
            <person name="Jones S.J.M."/>
            <person name="Bohlmann J."/>
            <person name="Breuil C."/>
        </authorList>
    </citation>
    <scope>NUCLEOTIDE SEQUENCE [LARGE SCALE GENOMIC DNA]</scope>
    <source>
        <strain evidence="5">kw1407 / UAMH 11150</strain>
    </source>
</reference>
<evidence type="ECO:0000259" key="3">
    <source>
        <dbReference type="Pfam" id="PF24883"/>
    </source>
</evidence>